<reference evidence="12" key="1">
    <citation type="journal article" date="2019" name="Int. J. Syst. Evol. Microbiol.">
        <title>The Global Catalogue of Microorganisms (GCM) 10K type strain sequencing project: providing services to taxonomists for standard genome sequencing and annotation.</title>
        <authorList>
            <consortium name="The Broad Institute Genomics Platform"/>
            <consortium name="The Broad Institute Genome Sequencing Center for Infectious Disease"/>
            <person name="Wu L."/>
            <person name="Ma J."/>
        </authorList>
    </citation>
    <scope>NUCLEOTIDE SEQUENCE [LARGE SCALE GENOMIC DNA]</scope>
    <source>
        <strain evidence="12">JCM 14162</strain>
    </source>
</reference>
<protein>
    <recommendedName>
        <fullName evidence="5 10">Pectate lyase</fullName>
        <ecNumber evidence="5 10">4.2.2.2</ecNumber>
    </recommendedName>
</protein>
<evidence type="ECO:0000256" key="3">
    <source>
        <dbReference type="ARBA" id="ARBA00004613"/>
    </source>
</evidence>
<evidence type="ECO:0000256" key="10">
    <source>
        <dbReference type="RuleBase" id="RU367009"/>
    </source>
</evidence>
<dbReference type="Pfam" id="PF03211">
    <property type="entry name" value="Pectate_lyase"/>
    <property type="match status" value="1"/>
</dbReference>
<keyword evidence="6 10" id="KW-0964">Secreted</keyword>
<dbReference type="PANTHER" id="PTHR33407:SF9">
    <property type="entry name" value="PECTATE LYASE F-RELATED"/>
    <property type="match status" value="1"/>
</dbReference>
<evidence type="ECO:0000256" key="5">
    <source>
        <dbReference type="ARBA" id="ARBA00012272"/>
    </source>
</evidence>
<keyword evidence="8 10" id="KW-0106">Calcium</keyword>
<evidence type="ECO:0000313" key="12">
    <source>
        <dbReference type="Proteomes" id="UP001500713"/>
    </source>
</evidence>
<dbReference type="PANTHER" id="PTHR33407">
    <property type="entry name" value="PECTATE LYASE F-RELATED"/>
    <property type="match status" value="1"/>
</dbReference>
<organism evidence="11 12">
    <name type="scientific">Parasphingorhabdus litoris</name>
    <dbReference type="NCBI Taxonomy" id="394733"/>
    <lineage>
        <taxon>Bacteria</taxon>
        <taxon>Pseudomonadati</taxon>
        <taxon>Pseudomonadota</taxon>
        <taxon>Alphaproteobacteria</taxon>
        <taxon>Sphingomonadales</taxon>
        <taxon>Sphingomonadaceae</taxon>
        <taxon>Parasphingorhabdus</taxon>
    </lineage>
</organism>
<name>A0ABN1A0X2_9SPHN</name>
<keyword evidence="9 10" id="KW-0456">Lyase</keyword>
<dbReference type="EMBL" id="BAAAEM010000002">
    <property type="protein sequence ID" value="GAA0464869.1"/>
    <property type="molecule type" value="Genomic_DNA"/>
</dbReference>
<dbReference type="InterPro" id="IPR006626">
    <property type="entry name" value="PbH1"/>
</dbReference>
<comment type="cofactor">
    <cofactor evidence="2 10">
        <name>Ca(2+)</name>
        <dbReference type="ChEBI" id="CHEBI:29108"/>
    </cofactor>
</comment>
<comment type="similarity">
    <text evidence="4 10">Belongs to the polysaccharide lyase 3 family.</text>
</comment>
<gene>
    <name evidence="11" type="ORF">GCM10009096_01720</name>
</gene>
<feature type="chain" id="PRO_5044959577" description="Pectate lyase" evidence="10">
    <location>
        <begin position="23"/>
        <end position="248"/>
    </location>
</feature>
<evidence type="ECO:0000313" key="11">
    <source>
        <dbReference type="EMBL" id="GAA0464869.1"/>
    </source>
</evidence>
<keyword evidence="7 10" id="KW-0732">Signal</keyword>
<dbReference type="EC" id="4.2.2.2" evidence="5 10"/>
<dbReference type="InterPro" id="IPR011050">
    <property type="entry name" value="Pectin_lyase_fold/virulence"/>
</dbReference>
<dbReference type="Proteomes" id="UP001500713">
    <property type="component" value="Unassembled WGS sequence"/>
</dbReference>
<dbReference type="InterPro" id="IPR004898">
    <property type="entry name" value="Pectate_lyase_PlyH/PlyE-like"/>
</dbReference>
<comment type="catalytic activity">
    <reaction evidence="1 10">
        <text>Eliminative cleavage of (1-&gt;4)-alpha-D-galacturonan to give oligosaccharides with 4-deoxy-alpha-D-galact-4-enuronosyl groups at their non-reducing ends.</text>
        <dbReference type="EC" id="4.2.2.2"/>
    </reaction>
</comment>
<evidence type="ECO:0000256" key="7">
    <source>
        <dbReference type="ARBA" id="ARBA00022729"/>
    </source>
</evidence>
<feature type="signal peptide" evidence="10">
    <location>
        <begin position="1"/>
        <end position="22"/>
    </location>
</feature>
<sequence length="248" mass="26828">MHVLSMARTVSLTLLLAACAGADRSTASSTENLPEKIISVSETIRVGPAETFDGGGALYDWIGPGDCSQNEGMPPMFELEAGATLHNLWMRNAPDGIHIRGSGVTIDTIVNVDVCEDAISMSKGRSGEIHQNIIIENSMFFDCEDKAIQITRGRDILIRNNEFHSCAKPIRLKEQAYNIEITGNKIAGARTGIKMTGGLASASGNFFSDTAIAFWVEQGARLHAAGTNSFDDVVQIYREDEGSELIFE</sequence>
<evidence type="ECO:0000256" key="1">
    <source>
        <dbReference type="ARBA" id="ARBA00000695"/>
    </source>
</evidence>
<evidence type="ECO:0000256" key="2">
    <source>
        <dbReference type="ARBA" id="ARBA00001913"/>
    </source>
</evidence>
<proteinExistence type="inferred from homology"/>
<evidence type="ECO:0000256" key="4">
    <source>
        <dbReference type="ARBA" id="ARBA00006463"/>
    </source>
</evidence>
<evidence type="ECO:0000256" key="8">
    <source>
        <dbReference type="ARBA" id="ARBA00022837"/>
    </source>
</evidence>
<dbReference type="SMART" id="SM00710">
    <property type="entry name" value="PbH1"/>
    <property type="match status" value="4"/>
</dbReference>
<dbReference type="SUPFAM" id="SSF51126">
    <property type="entry name" value="Pectin lyase-like"/>
    <property type="match status" value="1"/>
</dbReference>
<accession>A0ABN1A0X2</accession>
<comment type="subcellular location">
    <subcellularLocation>
        <location evidence="3 10">Secreted</location>
    </subcellularLocation>
</comment>
<dbReference type="Gene3D" id="2.160.20.10">
    <property type="entry name" value="Single-stranded right-handed beta-helix, Pectin lyase-like"/>
    <property type="match status" value="1"/>
</dbReference>
<evidence type="ECO:0000256" key="9">
    <source>
        <dbReference type="ARBA" id="ARBA00023239"/>
    </source>
</evidence>
<evidence type="ECO:0000256" key="6">
    <source>
        <dbReference type="ARBA" id="ARBA00022525"/>
    </source>
</evidence>
<keyword evidence="12" id="KW-1185">Reference proteome</keyword>
<comment type="caution">
    <text evidence="11">The sequence shown here is derived from an EMBL/GenBank/DDBJ whole genome shotgun (WGS) entry which is preliminary data.</text>
</comment>
<comment type="function">
    <text evidence="10">Catalyzes the depolymerization of both polygalacturonate and pectins of methyl esterification degree from 22 to 89%, with an endo mode of action. In contrast to the majority of pectate lyases, displays high activity on highly methylated pectins.</text>
</comment>
<dbReference type="InterPro" id="IPR012334">
    <property type="entry name" value="Pectin_lyas_fold"/>
</dbReference>